<dbReference type="Proteomes" id="UP000777438">
    <property type="component" value="Unassembled WGS sequence"/>
</dbReference>
<keyword evidence="4" id="KW-1185">Reference proteome</keyword>
<dbReference type="InterPro" id="IPR006076">
    <property type="entry name" value="FAD-dep_OxRdtase"/>
</dbReference>
<dbReference type="PANTHER" id="PTHR13847">
    <property type="entry name" value="SARCOSINE DEHYDROGENASE-RELATED"/>
    <property type="match status" value="1"/>
</dbReference>
<dbReference type="EMBL" id="JAGPYM010000026">
    <property type="protein sequence ID" value="KAH6880420.1"/>
    <property type="molecule type" value="Genomic_DNA"/>
</dbReference>
<dbReference type="Gene3D" id="3.30.9.10">
    <property type="entry name" value="D-Amino Acid Oxidase, subunit A, domain 2"/>
    <property type="match status" value="1"/>
</dbReference>
<dbReference type="OrthoDB" id="429143at2759"/>
<dbReference type="InterPro" id="IPR036188">
    <property type="entry name" value="FAD/NAD-bd_sf"/>
</dbReference>
<dbReference type="PANTHER" id="PTHR13847:SF260">
    <property type="entry name" value="FAD DEPENDENT OXIDOREDUCTASE DOMAIN-CONTAINING PROTEIN"/>
    <property type="match status" value="1"/>
</dbReference>
<accession>A0A9P9AL61</accession>
<feature type="region of interest" description="Disordered" evidence="1">
    <location>
        <begin position="1"/>
        <end position="21"/>
    </location>
</feature>
<evidence type="ECO:0000256" key="1">
    <source>
        <dbReference type="SAM" id="MobiDB-lite"/>
    </source>
</evidence>
<comment type="caution">
    <text evidence="3">The sequence shown here is derived from an EMBL/GenBank/DDBJ whole genome shotgun (WGS) entry which is preliminary data.</text>
</comment>
<proteinExistence type="predicted"/>
<dbReference type="GO" id="GO:0005737">
    <property type="term" value="C:cytoplasm"/>
    <property type="evidence" value="ECO:0007669"/>
    <property type="project" value="TreeGrafter"/>
</dbReference>
<evidence type="ECO:0000313" key="3">
    <source>
        <dbReference type="EMBL" id="KAH6880420.1"/>
    </source>
</evidence>
<evidence type="ECO:0000259" key="2">
    <source>
        <dbReference type="Pfam" id="PF01266"/>
    </source>
</evidence>
<evidence type="ECO:0000313" key="4">
    <source>
        <dbReference type="Proteomes" id="UP000777438"/>
    </source>
</evidence>
<feature type="compositionally biased region" description="Polar residues" evidence="1">
    <location>
        <begin position="1"/>
        <end position="11"/>
    </location>
</feature>
<organism evidence="3 4">
    <name type="scientific">Thelonectria olida</name>
    <dbReference type="NCBI Taxonomy" id="1576542"/>
    <lineage>
        <taxon>Eukaryota</taxon>
        <taxon>Fungi</taxon>
        <taxon>Dikarya</taxon>
        <taxon>Ascomycota</taxon>
        <taxon>Pezizomycotina</taxon>
        <taxon>Sordariomycetes</taxon>
        <taxon>Hypocreomycetidae</taxon>
        <taxon>Hypocreales</taxon>
        <taxon>Nectriaceae</taxon>
        <taxon>Thelonectria</taxon>
    </lineage>
</organism>
<feature type="domain" description="FAD dependent oxidoreductase" evidence="2">
    <location>
        <begin position="57"/>
        <end position="431"/>
    </location>
</feature>
<dbReference type="SUPFAM" id="SSF51905">
    <property type="entry name" value="FAD/NAD(P)-binding domain"/>
    <property type="match status" value="1"/>
</dbReference>
<reference evidence="3 4" key="1">
    <citation type="journal article" date="2021" name="Nat. Commun.">
        <title>Genetic determinants of endophytism in the Arabidopsis root mycobiome.</title>
        <authorList>
            <person name="Mesny F."/>
            <person name="Miyauchi S."/>
            <person name="Thiergart T."/>
            <person name="Pickel B."/>
            <person name="Atanasova L."/>
            <person name="Karlsson M."/>
            <person name="Huettel B."/>
            <person name="Barry K.W."/>
            <person name="Haridas S."/>
            <person name="Chen C."/>
            <person name="Bauer D."/>
            <person name="Andreopoulos W."/>
            <person name="Pangilinan J."/>
            <person name="LaButti K."/>
            <person name="Riley R."/>
            <person name="Lipzen A."/>
            <person name="Clum A."/>
            <person name="Drula E."/>
            <person name="Henrissat B."/>
            <person name="Kohler A."/>
            <person name="Grigoriev I.V."/>
            <person name="Martin F.M."/>
            <person name="Hacquard S."/>
        </authorList>
    </citation>
    <scope>NUCLEOTIDE SEQUENCE [LARGE SCALE GENOMIC DNA]</scope>
    <source>
        <strain evidence="3 4">MPI-CAGE-CH-0241</strain>
    </source>
</reference>
<dbReference type="Gene3D" id="3.50.50.60">
    <property type="entry name" value="FAD/NAD(P)-binding domain"/>
    <property type="match status" value="1"/>
</dbReference>
<dbReference type="Pfam" id="PF01266">
    <property type="entry name" value="DAO"/>
    <property type="match status" value="1"/>
</dbReference>
<protein>
    <submittedName>
        <fullName evidence="3">FAD dependent oxidoreductase-domain-containing protein</fullName>
    </submittedName>
</protein>
<dbReference type="AlphaFoldDB" id="A0A9P9AL61"/>
<gene>
    <name evidence="3" type="ORF">B0T10DRAFT_495400</name>
</gene>
<name>A0A9P9AL61_9HYPO</name>
<sequence>MNKTPEPSTAPSVDDITPTRFGFPKQGGHSLSYWLQQVQGDALLNHRTTPEVPSSADIVVIGSGMTGTLISRHCIDAWPGKKVVVLEAREFCSGATGRNAGHCKPDQWRGFTEYERAFGTGQALKILQNEQQTWAGVVEYVRDNEVDCDLWVGDTLDVPVTPEVAAMAKDNFERYKAAGGKVDHISVTHDPVKAAEMSRIKGAQACYAWPASTLQPWKLTAHIMRGNLKKGVNLQTRTKVNQIVRSSVTPEKWVVKSERGEIECFQVVHATNAYSSALEPSLRGLIIPTPHMCDKVIPPVTFTGSRALKNSYGVLLPNGGLFTMNHRGVSGAPVLFGGSNPGQQAFEKWLRGHPERSTDDDLVGFESVKEAVRDFAESQLIGWTAASKTERYDHSWSGIIALSADGVPFVGELPGLPGQWICAGHHGHGMARIFTAAPGLVKLMGGSSWADTQLPEVYQITPSRIKNVKKRFGKKDLTLSRL</sequence>